<dbReference type="InterPro" id="IPR006603">
    <property type="entry name" value="PQ-loop_rpt"/>
</dbReference>
<keyword evidence="2 5" id="KW-0812">Transmembrane</keyword>
<feature type="transmembrane region" description="Helical" evidence="5">
    <location>
        <begin position="115"/>
        <end position="135"/>
    </location>
</feature>
<dbReference type="AlphaFoldDB" id="A0A1G4IQC7"/>
<comment type="subcellular location">
    <subcellularLocation>
        <location evidence="1">Membrane</location>
        <topology evidence="1">Multi-pass membrane protein</topology>
    </subcellularLocation>
</comment>
<accession>A0A1G4IQC7</accession>
<organism evidence="6 7">
    <name type="scientific">Lachancea mirantina</name>
    <dbReference type="NCBI Taxonomy" id="1230905"/>
    <lineage>
        <taxon>Eukaryota</taxon>
        <taxon>Fungi</taxon>
        <taxon>Dikarya</taxon>
        <taxon>Ascomycota</taxon>
        <taxon>Saccharomycotina</taxon>
        <taxon>Saccharomycetes</taxon>
        <taxon>Saccharomycetales</taxon>
        <taxon>Saccharomycetaceae</taxon>
        <taxon>Lachancea</taxon>
    </lineage>
</organism>
<dbReference type="OrthoDB" id="75720at2759"/>
<evidence type="ECO:0000256" key="3">
    <source>
        <dbReference type="ARBA" id="ARBA00022989"/>
    </source>
</evidence>
<evidence type="ECO:0000256" key="4">
    <source>
        <dbReference type="ARBA" id="ARBA00023136"/>
    </source>
</evidence>
<name>A0A1G4IQC7_9SACH</name>
<evidence type="ECO:0000313" key="6">
    <source>
        <dbReference type="EMBL" id="SCU78781.1"/>
    </source>
</evidence>
<proteinExistence type="predicted"/>
<evidence type="ECO:0000256" key="2">
    <source>
        <dbReference type="ARBA" id="ARBA00022692"/>
    </source>
</evidence>
<dbReference type="Pfam" id="PF04193">
    <property type="entry name" value="PQ-loop"/>
    <property type="match status" value="1"/>
</dbReference>
<protein>
    <submittedName>
        <fullName evidence="6">LAMI_0A05908g1_1</fullName>
    </submittedName>
</protein>
<reference evidence="6 7" key="1">
    <citation type="submission" date="2016-03" db="EMBL/GenBank/DDBJ databases">
        <authorList>
            <person name="Devillers H."/>
        </authorList>
    </citation>
    <scope>NUCLEOTIDE SEQUENCE [LARGE SCALE GENOMIC DNA]</scope>
    <source>
        <strain evidence="6">CBS 11717</strain>
    </source>
</reference>
<dbReference type="Proteomes" id="UP000191024">
    <property type="component" value="Chromosome A"/>
</dbReference>
<keyword evidence="3 5" id="KW-1133">Transmembrane helix</keyword>
<keyword evidence="4 5" id="KW-0472">Membrane</keyword>
<evidence type="ECO:0000256" key="5">
    <source>
        <dbReference type="SAM" id="Phobius"/>
    </source>
</evidence>
<dbReference type="EMBL" id="LT598462">
    <property type="protein sequence ID" value="SCU78781.1"/>
    <property type="molecule type" value="Genomic_DNA"/>
</dbReference>
<feature type="transmembrane region" description="Helical" evidence="5">
    <location>
        <begin position="191"/>
        <end position="209"/>
    </location>
</feature>
<sequence>MPVLRYVAAGLRLAGLQYQRRYNRLHKSIYGLSYDLHVLNSCYDVISIYCSMNFLFSNLVRRQLSLRFPLFYTDARNIPVSKLQLCISCLDLFCSILVVKQLHQYRKTQNINQGVSYLCLITIASSLIFGVFTFACSTLNLPIDSGRFGVFYLEHVNYMWVIGTLLSSLKLFPQVTLNWSGMCTQGLSSKYVVLTLTSELLEALGMAFFQHQHWFEIPFNFRTRYDLSFNIISLVCILYQAQYLYLGAKRRLPRRKRR</sequence>
<dbReference type="GO" id="GO:0016020">
    <property type="term" value="C:membrane"/>
    <property type="evidence" value="ECO:0007669"/>
    <property type="project" value="UniProtKB-SubCell"/>
</dbReference>
<evidence type="ECO:0000256" key="1">
    <source>
        <dbReference type="ARBA" id="ARBA00004141"/>
    </source>
</evidence>
<keyword evidence="7" id="KW-1185">Reference proteome</keyword>
<feature type="transmembrane region" description="Helical" evidence="5">
    <location>
        <begin position="229"/>
        <end position="248"/>
    </location>
</feature>
<gene>
    <name evidence="6" type="ORF">LAMI_0A05908G</name>
</gene>
<evidence type="ECO:0000313" key="7">
    <source>
        <dbReference type="Proteomes" id="UP000191024"/>
    </source>
</evidence>
<feature type="transmembrane region" description="Helical" evidence="5">
    <location>
        <begin position="155"/>
        <end position="179"/>
    </location>
</feature>